<dbReference type="RefSeq" id="WP_146366807.1">
    <property type="nucleotide sequence ID" value="NZ_CP042265.1"/>
</dbReference>
<dbReference type="Pfam" id="PF02525">
    <property type="entry name" value="Flavodoxin_2"/>
    <property type="match status" value="1"/>
</dbReference>
<dbReference type="InterPro" id="IPR003680">
    <property type="entry name" value="Flavodoxin_fold"/>
</dbReference>
<dbReference type="OrthoDB" id="9787136at2"/>
<dbReference type="Proteomes" id="UP000318483">
    <property type="component" value="Plasmid unnamed4"/>
</dbReference>
<proteinExistence type="inferred from homology"/>
<comment type="similarity">
    <text evidence="6">Belongs to the azoreductase type 1 family.</text>
</comment>
<dbReference type="InterPro" id="IPR029039">
    <property type="entry name" value="Flavoprotein-like_sf"/>
</dbReference>
<dbReference type="EC" id="1.7.1.17" evidence="6"/>
<dbReference type="KEGG" id="lit:FPZ52_17010"/>
<evidence type="ECO:0000256" key="2">
    <source>
        <dbReference type="ARBA" id="ARBA00022643"/>
    </source>
</evidence>
<comment type="cofactor">
    <cofactor evidence="6">
        <name>FMN</name>
        <dbReference type="ChEBI" id="CHEBI:58210"/>
    </cofactor>
    <text evidence="6">Binds 1 FMN per subunit.</text>
</comment>
<dbReference type="PANTHER" id="PTHR43741">
    <property type="entry name" value="FMN-DEPENDENT NADH-AZOREDUCTASE 1"/>
    <property type="match status" value="1"/>
</dbReference>
<comment type="caution">
    <text evidence="6">Lacks conserved residue(s) required for the propagation of feature annotation.</text>
</comment>
<evidence type="ECO:0000256" key="5">
    <source>
        <dbReference type="ARBA" id="ARBA00048542"/>
    </source>
</evidence>
<feature type="domain" description="Flavodoxin-like fold" evidence="7">
    <location>
        <begin position="3"/>
        <end position="195"/>
    </location>
</feature>
<comment type="function">
    <text evidence="6">Also exhibits azoreductase activity. Catalyzes the reductive cleavage of the azo bond in aromatic azo compounds to the corresponding amines.</text>
</comment>
<evidence type="ECO:0000256" key="1">
    <source>
        <dbReference type="ARBA" id="ARBA00022630"/>
    </source>
</evidence>
<evidence type="ECO:0000313" key="9">
    <source>
        <dbReference type="Proteomes" id="UP000318483"/>
    </source>
</evidence>
<protein>
    <recommendedName>
        <fullName evidence="6">FMN dependent NADH:quinone oxidoreductase</fullName>
        <ecNumber evidence="6">1.6.5.-</ecNumber>
    </recommendedName>
    <alternativeName>
        <fullName evidence="6">Azo-dye reductase</fullName>
    </alternativeName>
    <alternativeName>
        <fullName evidence="6">FMN-dependent NADH-azo compound oxidoreductase</fullName>
    </alternativeName>
    <alternativeName>
        <fullName evidence="6">FMN-dependent NADH-azoreductase</fullName>
        <ecNumber evidence="6">1.7.1.17</ecNumber>
    </alternativeName>
</protein>
<dbReference type="GO" id="GO:0016655">
    <property type="term" value="F:oxidoreductase activity, acting on NAD(P)H, quinone or similar compound as acceptor"/>
    <property type="evidence" value="ECO:0007669"/>
    <property type="project" value="InterPro"/>
</dbReference>
<dbReference type="InterPro" id="IPR023048">
    <property type="entry name" value="NADH:quinone_OxRdtase_FMN_depd"/>
</dbReference>
<evidence type="ECO:0000256" key="6">
    <source>
        <dbReference type="HAMAP-Rule" id="MF_01216"/>
    </source>
</evidence>
<accession>A0A5B8IZ36</accession>
<organism evidence="8 9">
    <name type="scientific">Qingshengfaniella alkalisoli</name>
    <dbReference type="NCBI Taxonomy" id="2599296"/>
    <lineage>
        <taxon>Bacteria</taxon>
        <taxon>Pseudomonadati</taxon>
        <taxon>Pseudomonadota</taxon>
        <taxon>Alphaproteobacteria</taxon>
        <taxon>Rhodobacterales</taxon>
        <taxon>Paracoccaceae</taxon>
        <taxon>Qingshengfaniella</taxon>
    </lineage>
</organism>
<feature type="binding site" evidence="6">
    <location>
        <position position="10"/>
    </location>
    <ligand>
        <name>FMN</name>
        <dbReference type="ChEBI" id="CHEBI:58210"/>
    </ligand>
</feature>
<comment type="catalytic activity">
    <reaction evidence="6">
        <text>2 a quinone + NADH + H(+) = 2 a 1,4-benzosemiquinone + NAD(+)</text>
        <dbReference type="Rhea" id="RHEA:65952"/>
        <dbReference type="ChEBI" id="CHEBI:15378"/>
        <dbReference type="ChEBI" id="CHEBI:57540"/>
        <dbReference type="ChEBI" id="CHEBI:57945"/>
        <dbReference type="ChEBI" id="CHEBI:132124"/>
        <dbReference type="ChEBI" id="CHEBI:134225"/>
    </reaction>
</comment>
<comment type="catalytic activity">
    <reaction evidence="5">
        <text>N,N-dimethyl-1,4-phenylenediamine + anthranilate + 2 NAD(+) = 2-(4-dimethylaminophenyl)diazenylbenzoate + 2 NADH + 2 H(+)</text>
        <dbReference type="Rhea" id="RHEA:55872"/>
        <dbReference type="ChEBI" id="CHEBI:15378"/>
        <dbReference type="ChEBI" id="CHEBI:15783"/>
        <dbReference type="ChEBI" id="CHEBI:16567"/>
        <dbReference type="ChEBI" id="CHEBI:57540"/>
        <dbReference type="ChEBI" id="CHEBI:57945"/>
        <dbReference type="ChEBI" id="CHEBI:71579"/>
        <dbReference type="EC" id="1.7.1.17"/>
    </reaction>
    <physiologicalReaction direction="right-to-left" evidence="5">
        <dbReference type="Rhea" id="RHEA:55874"/>
    </physiologicalReaction>
</comment>
<dbReference type="HAMAP" id="MF_01216">
    <property type="entry name" value="Azoreductase_type1"/>
    <property type="match status" value="1"/>
</dbReference>
<geneLocation type="plasmid" evidence="8 9">
    <name>unnamed4</name>
</geneLocation>
<evidence type="ECO:0000259" key="7">
    <source>
        <dbReference type="Pfam" id="PF02525"/>
    </source>
</evidence>
<keyword evidence="4 6" id="KW-0520">NAD</keyword>
<comment type="subunit">
    <text evidence="6">Homodimer.</text>
</comment>
<keyword evidence="2 6" id="KW-0288">FMN</keyword>
<keyword evidence="8" id="KW-0614">Plasmid</keyword>
<dbReference type="AlphaFoldDB" id="A0A5B8IZ36"/>
<dbReference type="GO" id="GO:0009055">
    <property type="term" value="F:electron transfer activity"/>
    <property type="evidence" value="ECO:0007669"/>
    <property type="project" value="UniProtKB-UniRule"/>
</dbReference>
<keyword evidence="1 6" id="KW-0285">Flavoprotein</keyword>
<reference evidence="8 9" key="1">
    <citation type="submission" date="2019-07" db="EMBL/GenBank/DDBJ databases">
        <title>Litoreibacter alkalisoli sp. nov., isolated from saline-alkaline soil.</title>
        <authorList>
            <person name="Wang S."/>
            <person name="Xu L."/>
            <person name="Xing Y.-T."/>
            <person name="Sun J.-Q."/>
        </authorList>
    </citation>
    <scope>NUCLEOTIDE SEQUENCE [LARGE SCALE GENOMIC DNA]</scope>
    <source>
        <strain evidence="8 9">LN3S51</strain>
        <plasmid evidence="8 9">unnamed4</plasmid>
    </source>
</reference>
<dbReference type="InterPro" id="IPR050104">
    <property type="entry name" value="FMN-dep_NADH:Q_OxRdtase_AzoR1"/>
</dbReference>
<evidence type="ECO:0000313" key="8">
    <source>
        <dbReference type="EMBL" id="QDY71392.1"/>
    </source>
</evidence>
<dbReference type="SUPFAM" id="SSF52218">
    <property type="entry name" value="Flavoproteins"/>
    <property type="match status" value="1"/>
</dbReference>
<dbReference type="GO" id="GO:0016652">
    <property type="term" value="F:oxidoreductase activity, acting on NAD(P)H as acceptor"/>
    <property type="evidence" value="ECO:0007669"/>
    <property type="project" value="UniProtKB-UniRule"/>
</dbReference>
<gene>
    <name evidence="6" type="primary">azoR</name>
    <name evidence="8" type="ORF">FPZ52_17010</name>
</gene>
<keyword evidence="9" id="KW-1185">Reference proteome</keyword>
<dbReference type="Gene3D" id="3.40.50.360">
    <property type="match status" value="1"/>
</dbReference>
<evidence type="ECO:0000256" key="4">
    <source>
        <dbReference type="ARBA" id="ARBA00023027"/>
    </source>
</evidence>
<dbReference type="GO" id="GO:0010181">
    <property type="term" value="F:FMN binding"/>
    <property type="evidence" value="ECO:0007669"/>
    <property type="project" value="UniProtKB-UniRule"/>
</dbReference>
<feature type="binding site" evidence="6">
    <location>
        <begin position="16"/>
        <end position="18"/>
    </location>
    <ligand>
        <name>FMN</name>
        <dbReference type="ChEBI" id="CHEBI:58210"/>
    </ligand>
</feature>
<dbReference type="EC" id="1.6.5.-" evidence="6"/>
<dbReference type="EMBL" id="CP042265">
    <property type="protein sequence ID" value="QDY71392.1"/>
    <property type="molecule type" value="Genomic_DNA"/>
</dbReference>
<keyword evidence="3 6" id="KW-0560">Oxidoreductase</keyword>
<sequence>MTKLLLIETSPRGEASVSRKLSARFISEWEAAHADGEIVTRDLAKDALPHVTIDWLGAYFTPQQALTDDQKAQLALSDELVQELLDADEIVISTPVYNYNIPAALKAWVDHIVRKGLTLGLDGSGLVTGKKATLIVASGGSYGPGSPIADRNIAPQYIRLILNVIGITDVSLIHGEAAKNVDMGETTMEAFVDSYAPQMKQLANA</sequence>
<dbReference type="PANTHER" id="PTHR43741:SF2">
    <property type="entry name" value="FMN-DEPENDENT NADH:QUINONE OXIDOREDUCTASE"/>
    <property type="match status" value="1"/>
</dbReference>
<evidence type="ECO:0000256" key="3">
    <source>
        <dbReference type="ARBA" id="ARBA00023002"/>
    </source>
</evidence>
<comment type="function">
    <text evidence="6">Quinone reductase that provides resistance to thiol-specific stress caused by electrophilic quinones.</text>
</comment>
<name>A0A5B8IZ36_9RHOB</name>